<feature type="transmembrane region" description="Helical" evidence="4">
    <location>
        <begin position="6"/>
        <end position="28"/>
    </location>
</feature>
<dbReference type="SUPFAM" id="SSF52172">
    <property type="entry name" value="CheY-like"/>
    <property type="match status" value="1"/>
</dbReference>
<protein>
    <submittedName>
        <fullName evidence="6">Response regulator</fullName>
    </submittedName>
</protein>
<proteinExistence type="predicted"/>
<evidence type="ECO:0000256" key="1">
    <source>
        <dbReference type="ARBA" id="ARBA00022553"/>
    </source>
</evidence>
<evidence type="ECO:0000313" key="6">
    <source>
        <dbReference type="EMBL" id="TKI70301.1"/>
    </source>
</evidence>
<dbReference type="Gene3D" id="1.20.120.160">
    <property type="entry name" value="HPT domain"/>
    <property type="match status" value="1"/>
</dbReference>
<dbReference type="Proteomes" id="UP000309561">
    <property type="component" value="Unassembled WGS sequence"/>
</dbReference>
<dbReference type="InterPro" id="IPR001789">
    <property type="entry name" value="Sig_transdc_resp-reg_receiver"/>
</dbReference>
<feature type="compositionally biased region" description="Basic and acidic residues" evidence="3">
    <location>
        <begin position="62"/>
        <end position="73"/>
    </location>
</feature>
<feature type="region of interest" description="Disordered" evidence="3">
    <location>
        <begin position="38"/>
        <end position="57"/>
    </location>
</feature>
<dbReference type="OrthoDB" id="9816343at2"/>
<keyword evidence="4" id="KW-0812">Transmembrane</keyword>
<dbReference type="PROSITE" id="PS50110">
    <property type="entry name" value="RESPONSE_REGULATORY"/>
    <property type="match status" value="1"/>
</dbReference>
<dbReference type="CDD" id="cd17546">
    <property type="entry name" value="REC_hyHK_CKI1_RcsC-like"/>
    <property type="match status" value="1"/>
</dbReference>
<dbReference type="GO" id="GO:0005886">
    <property type="term" value="C:plasma membrane"/>
    <property type="evidence" value="ECO:0007669"/>
    <property type="project" value="UniProtKB-SubCell"/>
</dbReference>
<evidence type="ECO:0000256" key="4">
    <source>
        <dbReference type="SAM" id="Phobius"/>
    </source>
</evidence>
<evidence type="ECO:0000313" key="7">
    <source>
        <dbReference type="Proteomes" id="UP000309561"/>
    </source>
</evidence>
<feature type="modified residue" description="4-aspartylphosphate" evidence="2">
    <location>
        <position position="167"/>
    </location>
</feature>
<dbReference type="SMART" id="SM00448">
    <property type="entry name" value="REC"/>
    <property type="match status" value="1"/>
</dbReference>
<evidence type="ECO:0000256" key="3">
    <source>
        <dbReference type="SAM" id="MobiDB-lite"/>
    </source>
</evidence>
<sequence length="361" mass="39946">MQTIISQYYIELIGLIVAVTLITIVVLLKSSKGKKAPLAKEEKLEAPKSEKKEPEALVEVIERQEEPELKEEPQEAQETPSTQAKSVPATPTNRKKRELIPHSKITKDDFADFKGTRVLIAEDNIINQKVIAGLLSTSGIEITIANDGQEALNILESDTNFAVIFMDAHMPVVDGFQATRLIRKNPNYEHIPIVALSGDTAADDVRNMLNVGMEAHLEKPLKMDALYDILYIYTTGEESQTTAPAAPQESVEFDINKGLEICGGDREFYLEILNDFLSKYSVSEETLQEHINGTNGIDADKLLLDISGVAANIGADNLHDAALELKKSIANPSDLSYVSDLKKYKRSLERVCEAIKEYMTA</sequence>
<dbReference type="PANTHER" id="PTHR45339:SF5">
    <property type="entry name" value="HISTIDINE KINASE"/>
    <property type="match status" value="1"/>
</dbReference>
<dbReference type="GO" id="GO:0000160">
    <property type="term" value="P:phosphorelay signal transduction system"/>
    <property type="evidence" value="ECO:0007669"/>
    <property type="project" value="InterPro"/>
</dbReference>
<dbReference type="Gene3D" id="3.40.50.2300">
    <property type="match status" value="1"/>
</dbReference>
<dbReference type="SUPFAM" id="SSF47226">
    <property type="entry name" value="Histidine-containing phosphotransfer domain, HPT domain"/>
    <property type="match status" value="1"/>
</dbReference>
<feature type="region of interest" description="Disordered" evidence="3">
    <location>
        <begin position="62"/>
        <end position="101"/>
    </location>
</feature>
<gene>
    <name evidence="6" type="ORF">FCU45_03180</name>
</gene>
<reference evidence="6 7" key="1">
    <citation type="submission" date="2019-04" db="EMBL/GenBank/DDBJ databases">
        <title>Sulfurimonas crateris sp. nov. a facultative anaerobic sulfur-oxidizing chemolithautotrophic bacterium isolated from a terrestrial mud vulcano.</title>
        <authorList>
            <person name="Ratnikova N.M."/>
            <person name="Slobodkin A.I."/>
            <person name="Merkel A.Y."/>
            <person name="Novikov A."/>
            <person name="Bonch-Osmolovskaya E.A."/>
            <person name="Slobodkina G.B."/>
        </authorList>
    </citation>
    <scope>NUCLEOTIDE SEQUENCE [LARGE SCALE GENOMIC DNA]</scope>
    <source>
        <strain evidence="6 7">SN118</strain>
    </source>
</reference>
<keyword evidence="7" id="KW-1185">Reference proteome</keyword>
<feature type="compositionally biased region" description="Polar residues" evidence="3">
    <location>
        <begin position="79"/>
        <end position="92"/>
    </location>
</feature>
<evidence type="ECO:0000259" key="5">
    <source>
        <dbReference type="PROSITE" id="PS50110"/>
    </source>
</evidence>
<keyword evidence="4" id="KW-1133">Transmembrane helix</keyword>
<organism evidence="6 7">
    <name type="scientific">Sulfurimonas crateris</name>
    <dbReference type="NCBI Taxonomy" id="2574727"/>
    <lineage>
        <taxon>Bacteria</taxon>
        <taxon>Pseudomonadati</taxon>
        <taxon>Campylobacterota</taxon>
        <taxon>Epsilonproteobacteria</taxon>
        <taxon>Campylobacterales</taxon>
        <taxon>Sulfurimonadaceae</taxon>
        <taxon>Sulfurimonas</taxon>
    </lineage>
</organism>
<name>A0A4U2ZB37_9BACT</name>
<dbReference type="AlphaFoldDB" id="A0A4U2ZB37"/>
<dbReference type="GO" id="GO:0005524">
    <property type="term" value="F:ATP binding"/>
    <property type="evidence" value="ECO:0007669"/>
    <property type="project" value="UniProtKB-KW"/>
</dbReference>
<dbReference type="InterPro" id="IPR011006">
    <property type="entry name" value="CheY-like_superfamily"/>
</dbReference>
<comment type="caution">
    <text evidence="6">The sequence shown here is derived from an EMBL/GenBank/DDBJ whole genome shotgun (WGS) entry which is preliminary data.</text>
</comment>
<dbReference type="InterPro" id="IPR036641">
    <property type="entry name" value="HPT_dom_sf"/>
</dbReference>
<keyword evidence="1 2" id="KW-0597">Phosphoprotein</keyword>
<dbReference type="RefSeq" id="WP_137012211.1">
    <property type="nucleotide sequence ID" value="NZ_SZPX01000002.1"/>
</dbReference>
<evidence type="ECO:0000256" key="2">
    <source>
        <dbReference type="PROSITE-ProRule" id="PRU00169"/>
    </source>
</evidence>
<dbReference type="Pfam" id="PF00072">
    <property type="entry name" value="Response_reg"/>
    <property type="match status" value="1"/>
</dbReference>
<feature type="domain" description="Response regulatory" evidence="5">
    <location>
        <begin position="117"/>
        <end position="234"/>
    </location>
</feature>
<dbReference type="PANTHER" id="PTHR45339">
    <property type="entry name" value="HYBRID SIGNAL TRANSDUCTION HISTIDINE KINASE J"/>
    <property type="match status" value="1"/>
</dbReference>
<keyword evidence="4" id="KW-0472">Membrane</keyword>
<accession>A0A4U2ZB37</accession>
<dbReference type="EMBL" id="SZPX01000002">
    <property type="protein sequence ID" value="TKI70301.1"/>
    <property type="molecule type" value="Genomic_DNA"/>
</dbReference>